<evidence type="ECO:0000256" key="2">
    <source>
        <dbReference type="ARBA" id="ARBA00022679"/>
    </source>
</evidence>
<evidence type="ECO:0000256" key="3">
    <source>
        <dbReference type="SAM" id="Phobius"/>
    </source>
</evidence>
<keyword evidence="3" id="KW-0812">Transmembrane</keyword>
<feature type="transmembrane region" description="Helical" evidence="3">
    <location>
        <begin position="151"/>
        <end position="169"/>
    </location>
</feature>
<dbReference type="KEGG" id="sesp:BN6_62370"/>
<dbReference type="HOGENOM" id="CLU_408757_0_0_11"/>
<dbReference type="BioCyc" id="SESP1179773:BN6_RS30030-MONOMER"/>
<keyword evidence="3" id="KW-1133">Transmembrane helix</keyword>
<dbReference type="Pfam" id="PF13439">
    <property type="entry name" value="Glyco_transf_4"/>
    <property type="match status" value="1"/>
</dbReference>
<feature type="domain" description="Glycosyltransferase subfamily 4-like N-terminal" evidence="5">
    <location>
        <begin position="298"/>
        <end position="475"/>
    </location>
</feature>
<dbReference type="Gene3D" id="3.40.50.2000">
    <property type="entry name" value="Glycogen Phosphorylase B"/>
    <property type="match status" value="2"/>
</dbReference>
<sequence>MTWLAVLLAVVGAVFFAFAARLQHDAVRATEGALRVLDLLRRPRWLAGLVLLVAGAGLHAVALGMAPLSVVQPVGVLAIGITTVLDGRRRELPAVALTTFGVGAFVFLAAGSATATPVVPEAELTAGLLVLGLIAAPVLLGVLSTRPVVRGLGFGAAGGVAYGYVSVLMRSVSQDVQSGRIDLTTALSTVGIAVSLLVGGWFIQHAYASGPPHLAVACLTVVDPLVAVGIGAGLLGEATRTSGLVALAELACAVVAIGGVVALARTQNPPAPLRSETTVYDGRAMRIVIAAETFPPDVNGAARFAHRLATGLAGRDHDVHVIAVDPEGRARTEHVDGITVHRLRSHRTPFHRTFRIGLPWQVRKDVRALLEELKPDLVHVQAHFVVGRYVVRQAAEMGIPTVATNHFMPENLFGHARCPQWLQGLASRWAWRDLGRVFGVADVVTAPTPRAVQLLHDNGFPPRAVAVSCGIDIDRYRLRPAVRTNDGPTVLFVGRLDEEKRVDELLRAVALVPRLHADIVGDGSCRAEWELLARDLGIAERVRFRGFVDEEELLDAYTGADLFCMPGIAELQSLATMEAMAAGKPVVVADAMALPHLCRPGRNGWLFTPGDVSGLADRLHSVLADPTVTARMGAASLELIGSHAIEATLEKFEALYARAMGVPAVARPALAA</sequence>
<dbReference type="AlphaFoldDB" id="K0K5B8"/>
<keyword evidence="2 6" id="KW-0808">Transferase</keyword>
<feature type="transmembrane region" description="Helical" evidence="3">
    <location>
        <begin position="214"/>
        <end position="236"/>
    </location>
</feature>
<feature type="transmembrane region" description="Helical" evidence="3">
    <location>
        <begin position="181"/>
        <end position="202"/>
    </location>
</feature>
<evidence type="ECO:0000259" key="4">
    <source>
        <dbReference type="Pfam" id="PF00534"/>
    </source>
</evidence>
<dbReference type="Proteomes" id="UP000006281">
    <property type="component" value="Chromosome"/>
</dbReference>
<keyword evidence="7" id="KW-1185">Reference proteome</keyword>
<dbReference type="InterPro" id="IPR028098">
    <property type="entry name" value="Glyco_trans_4-like_N"/>
</dbReference>
<evidence type="ECO:0000313" key="6">
    <source>
        <dbReference type="EMBL" id="CCH33486.1"/>
    </source>
</evidence>
<feature type="domain" description="Glycosyl transferase family 1" evidence="4">
    <location>
        <begin position="485"/>
        <end position="635"/>
    </location>
</feature>
<organism evidence="6 7">
    <name type="scientific">Saccharothrix espanaensis (strain ATCC 51144 / DSM 44229 / JCM 9112 / NBRC 15066 / NRRL 15764)</name>
    <dbReference type="NCBI Taxonomy" id="1179773"/>
    <lineage>
        <taxon>Bacteria</taxon>
        <taxon>Bacillati</taxon>
        <taxon>Actinomycetota</taxon>
        <taxon>Actinomycetes</taxon>
        <taxon>Pseudonocardiales</taxon>
        <taxon>Pseudonocardiaceae</taxon>
        <taxon>Saccharothrix</taxon>
    </lineage>
</organism>
<name>K0K5B8_SACES</name>
<dbReference type="InterPro" id="IPR001296">
    <property type="entry name" value="Glyco_trans_1"/>
</dbReference>
<dbReference type="eggNOG" id="COG0438">
    <property type="taxonomic scope" value="Bacteria"/>
</dbReference>
<dbReference type="OrthoDB" id="9802525at2"/>
<dbReference type="GO" id="GO:1901137">
    <property type="term" value="P:carbohydrate derivative biosynthetic process"/>
    <property type="evidence" value="ECO:0007669"/>
    <property type="project" value="UniProtKB-ARBA"/>
</dbReference>
<gene>
    <name evidence="6" type="primary">gtuS4-13</name>
    <name evidence="6" type="ordered locus">BN6_62370</name>
</gene>
<dbReference type="RefSeq" id="WP_015103597.1">
    <property type="nucleotide sequence ID" value="NC_019673.1"/>
</dbReference>
<keyword evidence="1" id="KW-0328">Glycosyltransferase</keyword>
<feature type="transmembrane region" description="Helical" evidence="3">
    <location>
        <begin position="43"/>
        <end position="71"/>
    </location>
</feature>
<dbReference type="STRING" id="1179773.BN6_62370"/>
<dbReference type="InterPro" id="IPR050194">
    <property type="entry name" value="Glycosyltransferase_grp1"/>
</dbReference>
<accession>K0K5B8</accession>
<dbReference type="EMBL" id="HE804045">
    <property type="protein sequence ID" value="CCH33486.1"/>
    <property type="molecule type" value="Genomic_DNA"/>
</dbReference>
<protein>
    <submittedName>
        <fullName evidence="6">Glycosyltransferase, family 4</fullName>
    </submittedName>
</protein>
<dbReference type="GO" id="GO:0016758">
    <property type="term" value="F:hexosyltransferase activity"/>
    <property type="evidence" value="ECO:0007669"/>
    <property type="project" value="TreeGrafter"/>
</dbReference>
<dbReference type="Pfam" id="PF00534">
    <property type="entry name" value="Glycos_transf_1"/>
    <property type="match status" value="1"/>
</dbReference>
<dbReference type="PANTHER" id="PTHR45947:SF3">
    <property type="entry name" value="SULFOQUINOVOSYL TRANSFERASE SQD2"/>
    <property type="match status" value="1"/>
</dbReference>
<feature type="transmembrane region" description="Helical" evidence="3">
    <location>
        <begin position="92"/>
        <end position="112"/>
    </location>
</feature>
<keyword evidence="3" id="KW-0472">Membrane</keyword>
<dbReference type="PANTHER" id="PTHR45947">
    <property type="entry name" value="SULFOQUINOVOSYL TRANSFERASE SQD2"/>
    <property type="match status" value="1"/>
</dbReference>
<proteinExistence type="predicted"/>
<evidence type="ECO:0000313" key="7">
    <source>
        <dbReference type="Proteomes" id="UP000006281"/>
    </source>
</evidence>
<evidence type="ECO:0000256" key="1">
    <source>
        <dbReference type="ARBA" id="ARBA00022676"/>
    </source>
</evidence>
<dbReference type="PATRIC" id="fig|1179773.3.peg.6286"/>
<feature type="transmembrane region" description="Helical" evidence="3">
    <location>
        <begin position="242"/>
        <end position="264"/>
    </location>
</feature>
<dbReference type="SUPFAM" id="SSF53756">
    <property type="entry name" value="UDP-Glycosyltransferase/glycogen phosphorylase"/>
    <property type="match status" value="1"/>
</dbReference>
<evidence type="ECO:0000259" key="5">
    <source>
        <dbReference type="Pfam" id="PF13439"/>
    </source>
</evidence>
<feature type="transmembrane region" description="Helical" evidence="3">
    <location>
        <begin position="124"/>
        <end position="144"/>
    </location>
</feature>
<reference evidence="6 7" key="1">
    <citation type="journal article" date="2012" name="BMC Genomics">
        <title>Complete genome sequence of Saccharothrix espanaensis DSM 44229T and comparison to the other completely sequenced Pseudonocardiaceae.</title>
        <authorList>
            <person name="Strobel T."/>
            <person name="Al-Dilaimi A."/>
            <person name="Blom J."/>
            <person name="Gessner A."/>
            <person name="Kalinowski J."/>
            <person name="Luzhetska M."/>
            <person name="Puhler A."/>
            <person name="Szczepanowski R."/>
            <person name="Bechthold A."/>
            <person name="Ruckert C."/>
        </authorList>
    </citation>
    <scope>NUCLEOTIDE SEQUENCE [LARGE SCALE GENOMIC DNA]</scope>
    <source>
        <strain evidence="7">ATCC 51144 / DSM 44229 / JCM 9112 / NBRC 15066 / NRRL 15764</strain>
    </source>
</reference>